<dbReference type="PANTHER" id="PTHR42983:SF1">
    <property type="entry name" value="IRON-MOLYBDENUM PROTEIN"/>
    <property type="match status" value="1"/>
</dbReference>
<proteinExistence type="predicted"/>
<dbReference type="OrthoDB" id="9807451at2"/>
<dbReference type="CDD" id="cd00851">
    <property type="entry name" value="MTH1175"/>
    <property type="match status" value="1"/>
</dbReference>
<protein>
    <recommendedName>
        <fullName evidence="1">Dinitrogenase iron-molybdenum cofactor biosynthesis domain-containing protein</fullName>
    </recommendedName>
</protein>
<dbReference type="SUPFAM" id="SSF53146">
    <property type="entry name" value="Nitrogenase accessory factor-like"/>
    <property type="match status" value="1"/>
</dbReference>
<dbReference type="Pfam" id="PF02579">
    <property type="entry name" value="Nitro_FeMo-Co"/>
    <property type="match status" value="1"/>
</dbReference>
<organism evidence="2 3">
    <name type="scientific">Syntrophotalea acetylenica</name>
    <name type="common">Pelobacter acetylenicus</name>
    <dbReference type="NCBI Taxonomy" id="29542"/>
    <lineage>
        <taxon>Bacteria</taxon>
        <taxon>Pseudomonadati</taxon>
        <taxon>Thermodesulfobacteriota</taxon>
        <taxon>Desulfuromonadia</taxon>
        <taxon>Desulfuromonadales</taxon>
        <taxon>Syntrophotaleaceae</taxon>
        <taxon>Syntrophotalea</taxon>
    </lineage>
</organism>
<evidence type="ECO:0000259" key="1">
    <source>
        <dbReference type="Pfam" id="PF02579"/>
    </source>
</evidence>
<keyword evidence="3" id="KW-1185">Reference proteome</keyword>
<evidence type="ECO:0000313" key="2">
    <source>
        <dbReference type="EMBL" id="APG24152.1"/>
    </source>
</evidence>
<dbReference type="InterPro" id="IPR003731">
    <property type="entry name" value="Di-Nase_FeMo-co_biosynth"/>
</dbReference>
<sequence length="119" mass="12327">MKIAITAQGQTPQSTVDPRFGRAAWLLIHDDCDNSWESIDNIAGRDTAHGAGIQAAQKVADHGVEALITGAIGPKAFTSLTAGRIRIYHGATGTAQEALAAFKAGKLKEASEQDATGGV</sequence>
<evidence type="ECO:0000313" key="3">
    <source>
        <dbReference type="Proteomes" id="UP000182264"/>
    </source>
</evidence>
<gene>
    <name evidence="2" type="ORF">A7E75_03210</name>
</gene>
<dbReference type="PANTHER" id="PTHR42983">
    <property type="entry name" value="DINITROGENASE IRON-MOLYBDENUM COFACTOR PROTEIN-RELATED"/>
    <property type="match status" value="1"/>
</dbReference>
<dbReference type="InterPro" id="IPR036105">
    <property type="entry name" value="DiNase_FeMo-co_biosyn_sf"/>
</dbReference>
<dbReference type="STRING" id="29542.A6070_11835"/>
<reference evidence="2 3" key="1">
    <citation type="journal article" date="2017" name="Genome Announc.">
        <title>Complete Genome Sequences of Two Acetylene-Fermenting Pelobacter acetylenicus Strains.</title>
        <authorList>
            <person name="Sutton J.M."/>
            <person name="Baesman S.M."/>
            <person name="Fierst J.L."/>
            <person name="Poret-Peterson A.T."/>
            <person name="Oremland R.S."/>
            <person name="Dunlap D.S."/>
            <person name="Akob D.M."/>
        </authorList>
    </citation>
    <scope>NUCLEOTIDE SEQUENCE [LARGE SCALE GENOMIC DNA]</scope>
    <source>
        <strain evidence="2 3">DSM 3247</strain>
    </source>
</reference>
<accession>A0A1L3GDW2</accession>
<dbReference type="KEGG" id="pace:A6070_11835"/>
<dbReference type="InterPro" id="IPR033913">
    <property type="entry name" value="MTH1175_dom"/>
</dbReference>
<dbReference type="Gene3D" id="3.30.420.130">
    <property type="entry name" value="Dinitrogenase iron-molybdenum cofactor biosynthesis domain"/>
    <property type="match status" value="1"/>
</dbReference>
<dbReference type="AlphaFoldDB" id="A0A1L3GDW2"/>
<feature type="domain" description="Dinitrogenase iron-molybdenum cofactor biosynthesis" evidence="1">
    <location>
        <begin position="13"/>
        <end position="103"/>
    </location>
</feature>
<dbReference type="Proteomes" id="UP000182264">
    <property type="component" value="Chromosome"/>
</dbReference>
<dbReference type="RefSeq" id="WP_072285969.1">
    <property type="nucleotide sequence ID" value="NZ_CP015455.1"/>
</dbReference>
<name>A0A1L3GDW2_SYNAC</name>
<dbReference type="EMBL" id="CP015518">
    <property type="protein sequence ID" value="APG24152.1"/>
    <property type="molecule type" value="Genomic_DNA"/>
</dbReference>